<feature type="transmembrane region" description="Helical" evidence="1">
    <location>
        <begin position="710"/>
        <end position="732"/>
    </location>
</feature>
<organism evidence="3 4">
    <name type="scientific">Okeania hirsuta</name>
    <dbReference type="NCBI Taxonomy" id="1458930"/>
    <lineage>
        <taxon>Bacteria</taxon>
        <taxon>Bacillati</taxon>
        <taxon>Cyanobacteriota</taxon>
        <taxon>Cyanophyceae</taxon>
        <taxon>Oscillatoriophycideae</taxon>
        <taxon>Oscillatoriales</taxon>
        <taxon>Microcoleaceae</taxon>
        <taxon>Okeania</taxon>
    </lineage>
</organism>
<accession>A0A3N6RHP3</accession>
<dbReference type="AlphaFoldDB" id="A0A3N6RHP3"/>
<feature type="transmembrane region" description="Helical" evidence="1">
    <location>
        <begin position="649"/>
        <end position="673"/>
    </location>
</feature>
<dbReference type="CDD" id="cd12913">
    <property type="entry name" value="PDC1_MCP_like"/>
    <property type="match status" value="1"/>
</dbReference>
<feature type="transmembrane region" description="Helical" evidence="1">
    <location>
        <begin position="407"/>
        <end position="430"/>
    </location>
</feature>
<protein>
    <recommendedName>
        <fullName evidence="2">Cache 3/Cache 2 fusion domain-containing protein</fullName>
    </recommendedName>
</protein>
<dbReference type="GO" id="GO:0005230">
    <property type="term" value="F:extracellular ligand-gated monoatomic ion channel activity"/>
    <property type="evidence" value="ECO:0007669"/>
    <property type="project" value="InterPro"/>
</dbReference>
<dbReference type="EMBL" id="RCBY01000170">
    <property type="protein sequence ID" value="RQH31155.1"/>
    <property type="molecule type" value="Genomic_DNA"/>
</dbReference>
<comment type="caution">
    <text evidence="3">The sequence shown here is derived from an EMBL/GenBank/DDBJ whole genome shotgun (WGS) entry which is preliminary data.</text>
</comment>
<dbReference type="Pfam" id="PF22673">
    <property type="entry name" value="MCP-like_PDC_1"/>
    <property type="match status" value="1"/>
</dbReference>
<evidence type="ECO:0000259" key="2">
    <source>
        <dbReference type="Pfam" id="PF17201"/>
    </source>
</evidence>
<dbReference type="Gene3D" id="3.30.450.20">
    <property type="entry name" value="PAS domain"/>
    <property type="match status" value="2"/>
</dbReference>
<keyword evidence="4" id="KW-1185">Reference proteome</keyword>
<dbReference type="InterPro" id="IPR036734">
    <property type="entry name" value="Neur_chan_lig-bd_sf"/>
</dbReference>
<evidence type="ECO:0000256" key="1">
    <source>
        <dbReference type="SAM" id="Phobius"/>
    </source>
</evidence>
<keyword evidence="1" id="KW-0472">Membrane</keyword>
<feature type="transmembrane region" description="Helical" evidence="1">
    <location>
        <begin position="378"/>
        <end position="401"/>
    </location>
</feature>
<evidence type="ECO:0000313" key="4">
    <source>
        <dbReference type="Proteomes" id="UP000269154"/>
    </source>
</evidence>
<dbReference type="InterPro" id="IPR033462">
    <property type="entry name" value="Cache_3-Cache_2"/>
</dbReference>
<reference evidence="3 4" key="1">
    <citation type="journal article" date="2018" name="ACS Chem. Biol.">
        <title>Ketoreductase domain dysfunction expands chemodiversity: malyngamide biosynthesis in the cyanobacterium Okeania hirsuta.</title>
        <authorList>
            <person name="Moss N.A."/>
            <person name="Leao T."/>
            <person name="Rankin M."/>
            <person name="McCullough T.M."/>
            <person name="Qu P."/>
            <person name="Korobeynikov A."/>
            <person name="Smith J.L."/>
            <person name="Gerwick L."/>
            <person name="Gerwick W.H."/>
        </authorList>
    </citation>
    <scope>NUCLEOTIDE SEQUENCE [LARGE SCALE GENOMIC DNA]</scope>
    <source>
        <strain evidence="3 4">PAB10Feb10-1</strain>
    </source>
</reference>
<sequence length="771" mass="89257">MLILSIFLPKIKILLCNKIYRKNKIMKIDKKIQNDFIKDEKKIQKKAKIIKQKIYKFLHKTLTINNASKPQIIAFYTSLTLGGISLTLAILGSLLYTLEQKERFDNAKHQAQRETARVALEIDRRLYFAQKSAISVANDLTSGKLNDGELLERLKSEIETNTELLDIGVAYQPFAYQPDVKLYAPYYIRRDDKVELSETKINYTKPKYAWYTNTLNKGPNWGEPYLWSDTSLVSDPVVGFYTPFYNPNTPDKSPRGIVYSEYSLGQIRQVMESLNLGRTGYGFILSQTGTYLYHPNEELFKAQENVFDLTYEQKDEKLRELIVRALKGTPVEANLTDDVTGQNSWLFLRTTNRNGWVVGIIFIQDEILPDSAVTRRKLIALSIAYLWFAVFLSILLFKAYLGGVKRIALVSFIITTFFVANIAFVWSLVLRARTYTATRNILLSDTGVTQLLAPQIELSKELNQEPPLIVPTGVFIQSFDFTSAKDAFVTGYIWQEYQDGVHDDLSRGIILANAIEDSDYELREDYRHKKDGLEVIGWYFAYTLRMDFNFDYYPFDDKDLKIRILHQDFNNGNLNRRVILAPNLSSYNVINPRTTPGIDQEMVLGEWYLRDSFFEYAFKTYNTNFGLIDSVPKTNFPELQYTFILQRSFLGLFISKLGPMIVVLTLLFAVLLVCDKEQTMEVLGASAGFVFIVILDQVTVRQQIITKGIVYLEFFYFVVYLYIFLVTLNFILWSLRPNIPIFKYKDNFIFKALYWPSMMKILLLITILVFI</sequence>
<dbReference type="CDD" id="cd12912">
    <property type="entry name" value="PDC2_MCP_like"/>
    <property type="match status" value="1"/>
</dbReference>
<feature type="transmembrane region" description="Helical" evidence="1">
    <location>
        <begin position="679"/>
        <end position="698"/>
    </location>
</feature>
<name>A0A3N6RHP3_9CYAN</name>
<dbReference type="Proteomes" id="UP000269154">
    <property type="component" value="Unassembled WGS sequence"/>
</dbReference>
<feature type="transmembrane region" description="Helical" evidence="1">
    <location>
        <begin position="73"/>
        <end position="98"/>
    </location>
</feature>
<dbReference type="OrthoDB" id="2489132at2"/>
<keyword evidence="1" id="KW-1133">Transmembrane helix</keyword>
<dbReference type="Pfam" id="PF17201">
    <property type="entry name" value="Cache_3-Cache_2"/>
    <property type="match status" value="1"/>
</dbReference>
<proteinExistence type="predicted"/>
<gene>
    <name evidence="3" type="ORF">D5R40_23465</name>
</gene>
<evidence type="ECO:0000313" key="3">
    <source>
        <dbReference type="EMBL" id="RQH31155.1"/>
    </source>
</evidence>
<feature type="transmembrane region" description="Helical" evidence="1">
    <location>
        <begin position="752"/>
        <end position="770"/>
    </location>
</feature>
<keyword evidence="1" id="KW-0812">Transmembrane</keyword>
<dbReference type="GO" id="GO:0016020">
    <property type="term" value="C:membrane"/>
    <property type="evidence" value="ECO:0007669"/>
    <property type="project" value="InterPro"/>
</dbReference>
<dbReference type="Gene3D" id="2.70.170.10">
    <property type="entry name" value="Neurotransmitter-gated ion-channel ligand-binding domain"/>
    <property type="match status" value="1"/>
</dbReference>
<feature type="domain" description="Cache 3/Cache 2 fusion" evidence="2">
    <location>
        <begin position="262"/>
        <end position="368"/>
    </location>
</feature>